<reference evidence="3 4" key="2">
    <citation type="submission" date="2024-05" db="EMBL/GenBank/DDBJ databases">
        <authorList>
            <person name="Chen Y."/>
            <person name="Shah S."/>
            <person name="Dougan E. K."/>
            <person name="Thang M."/>
            <person name="Chan C."/>
        </authorList>
    </citation>
    <scope>NUCLEOTIDE SEQUENCE [LARGE SCALE GENOMIC DNA]</scope>
</reference>
<dbReference type="Pfam" id="PF00026">
    <property type="entry name" value="Asp"/>
    <property type="match status" value="1"/>
</dbReference>
<evidence type="ECO:0000313" key="4">
    <source>
        <dbReference type="Proteomes" id="UP001152797"/>
    </source>
</evidence>
<name>A0A9P1FKV2_9DINO</name>
<accession>A0A9P1FKV2</accession>
<dbReference type="InterPro" id="IPR033121">
    <property type="entry name" value="PEPTIDASE_A1"/>
</dbReference>
<dbReference type="InterPro" id="IPR021109">
    <property type="entry name" value="Peptidase_aspartic_dom_sf"/>
</dbReference>
<dbReference type="EMBL" id="CAMXCT010000502">
    <property type="protein sequence ID" value="CAI3979626.1"/>
    <property type="molecule type" value="Genomic_DNA"/>
</dbReference>
<sequence>VAVKAVYIGRDALDFCRDGCRAIIDSSSSHLTVPSEALPIMQQKLAVTAVKGWLSERPLCEQAVGLPLTFVLADGNLTLDAKEYSALEGHSCIPQLHPWDVEERQSVGTRREGDRVVAAGVPLQTIVLGEPLLRKYYTIFEASAAPRVGFGVAANEVSESDEIILMQSPIRKVTQLWRGSVASTEAARGFCRGALRRLQKFLPVSAASSITASQAVTSKESVQWKSLALTGVHASAAQQTLELLTVRLDTPLWLALPEGGRALLDGSVKAKSSHGSDRLVEGEVAELARRAAEESSLLVPWSPEGGARFYQFEVPVLDDFHLITSSLAGQFENNDTITESELSILHFWQKLSGDLPREKGNKSCWLELAHLWHWSQQRGSGRVA</sequence>
<proteinExistence type="predicted"/>
<dbReference type="EMBL" id="CAMXCT030000502">
    <property type="protein sequence ID" value="CAL4766938.1"/>
    <property type="molecule type" value="Genomic_DNA"/>
</dbReference>
<dbReference type="Gene3D" id="2.40.70.10">
    <property type="entry name" value="Acid Proteases"/>
    <property type="match status" value="1"/>
</dbReference>
<keyword evidence="4" id="KW-1185">Reference proteome</keyword>
<feature type="domain" description="Peptidase A1" evidence="1">
    <location>
        <begin position="1"/>
        <end position="151"/>
    </location>
</feature>
<dbReference type="EMBL" id="CAMXCT020000502">
    <property type="protein sequence ID" value="CAL1133001.1"/>
    <property type="molecule type" value="Genomic_DNA"/>
</dbReference>
<evidence type="ECO:0000313" key="2">
    <source>
        <dbReference type="EMBL" id="CAI3979626.1"/>
    </source>
</evidence>
<dbReference type="AlphaFoldDB" id="A0A9P1FKV2"/>
<dbReference type="PROSITE" id="PS51767">
    <property type="entry name" value="PEPTIDASE_A1"/>
    <property type="match status" value="1"/>
</dbReference>
<feature type="non-terminal residue" evidence="2">
    <location>
        <position position="384"/>
    </location>
</feature>
<dbReference type="Proteomes" id="UP001152797">
    <property type="component" value="Unassembled WGS sequence"/>
</dbReference>
<dbReference type="SUPFAM" id="SSF50630">
    <property type="entry name" value="Acid proteases"/>
    <property type="match status" value="1"/>
</dbReference>
<dbReference type="OrthoDB" id="771136at2759"/>
<gene>
    <name evidence="2" type="ORF">C1SCF055_LOCUS7563</name>
</gene>
<evidence type="ECO:0000313" key="3">
    <source>
        <dbReference type="EMBL" id="CAL4766938.1"/>
    </source>
</evidence>
<protein>
    <submittedName>
        <fullName evidence="3">Cathepsin E</fullName>
    </submittedName>
</protein>
<comment type="caution">
    <text evidence="2">The sequence shown here is derived from an EMBL/GenBank/DDBJ whole genome shotgun (WGS) entry which is preliminary data.</text>
</comment>
<evidence type="ECO:0000259" key="1">
    <source>
        <dbReference type="PROSITE" id="PS51767"/>
    </source>
</evidence>
<organism evidence="2">
    <name type="scientific">Cladocopium goreaui</name>
    <dbReference type="NCBI Taxonomy" id="2562237"/>
    <lineage>
        <taxon>Eukaryota</taxon>
        <taxon>Sar</taxon>
        <taxon>Alveolata</taxon>
        <taxon>Dinophyceae</taxon>
        <taxon>Suessiales</taxon>
        <taxon>Symbiodiniaceae</taxon>
        <taxon>Cladocopium</taxon>
    </lineage>
</organism>
<reference evidence="2" key="1">
    <citation type="submission" date="2022-10" db="EMBL/GenBank/DDBJ databases">
        <authorList>
            <person name="Chen Y."/>
            <person name="Dougan E. K."/>
            <person name="Chan C."/>
            <person name="Rhodes N."/>
            <person name="Thang M."/>
        </authorList>
    </citation>
    <scope>NUCLEOTIDE SEQUENCE</scope>
</reference>